<dbReference type="InterPro" id="IPR032494">
    <property type="entry name" value="Phage_TTP_N"/>
</dbReference>
<sequence>MAQGYKTQFHRSDDGTTYTQVAGLLDIDPGEESRGSDDVTPIDGTSGYMDFDPVGLRDAGEVSCTFIWNPGDTGQQALRADFDLDNNIYYKVVYPEGTEVVFVGHITGWGQASPKDSKITRTVKFKLSGKPSVTPGG</sequence>
<evidence type="ECO:0000313" key="4">
    <source>
        <dbReference type="Proteomes" id="UP001321520"/>
    </source>
</evidence>
<dbReference type="EMBL" id="CP098024">
    <property type="protein sequence ID" value="WKD51682.1"/>
    <property type="molecule type" value="Genomic_DNA"/>
</dbReference>
<name>A0ABY9EH92_9GAMM</name>
<keyword evidence="4" id="KW-1185">Reference proteome</keyword>
<dbReference type="Proteomes" id="UP001321520">
    <property type="component" value="Plasmid unnamed"/>
</dbReference>
<evidence type="ECO:0000313" key="3">
    <source>
        <dbReference type="EMBL" id="WKD51682.1"/>
    </source>
</evidence>
<evidence type="ECO:0000259" key="2">
    <source>
        <dbReference type="Pfam" id="PF16461"/>
    </source>
</evidence>
<organism evidence="3 4">
    <name type="scientific">Microbulbifer spongiae</name>
    <dbReference type="NCBI Taxonomy" id="2944933"/>
    <lineage>
        <taxon>Bacteria</taxon>
        <taxon>Pseudomonadati</taxon>
        <taxon>Pseudomonadota</taxon>
        <taxon>Gammaproteobacteria</taxon>
        <taxon>Cellvibrionales</taxon>
        <taxon>Microbulbiferaceae</taxon>
        <taxon>Microbulbifer</taxon>
    </lineage>
</organism>
<evidence type="ECO:0000256" key="1">
    <source>
        <dbReference type="SAM" id="MobiDB-lite"/>
    </source>
</evidence>
<dbReference type="Gene3D" id="4.10.410.40">
    <property type="match status" value="1"/>
</dbReference>
<dbReference type="RefSeq" id="WP_301419236.1">
    <property type="nucleotide sequence ID" value="NZ_CP098024.1"/>
</dbReference>
<protein>
    <recommendedName>
        <fullName evidence="2">Lambda phage tail tube protein N-terminal domain-containing protein</fullName>
    </recommendedName>
</protein>
<keyword evidence="3" id="KW-0614">Plasmid</keyword>
<dbReference type="Pfam" id="PF16461">
    <property type="entry name" value="Phage_TTP_12"/>
    <property type="match status" value="1"/>
</dbReference>
<reference evidence="3 4" key="1">
    <citation type="submission" date="2022-05" db="EMBL/GenBank/DDBJ databases">
        <title>Microbulbifer sp. nov., isolated from sponge.</title>
        <authorList>
            <person name="Gao L."/>
        </authorList>
    </citation>
    <scope>NUCLEOTIDE SEQUENCE [LARGE SCALE GENOMIC DNA]</scope>
    <source>
        <strain evidence="3 4">MI-G</strain>
        <plasmid evidence="3 4">unnamed</plasmid>
    </source>
</reference>
<geneLocation type="plasmid" evidence="3 4">
    <name>unnamed</name>
</geneLocation>
<accession>A0ABY9EH92</accession>
<gene>
    <name evidence="3" type="ORF">M8T91_18680</name>
</gene>
<proteinExistence type="predicted"/>
<feature type="region of interest" description="Disordered" evidence="1">
    <location>
        <begin position="26"/>
        <end position="46"/>
    </location>
</feature>
<feature type="domain" description="Lambda phage tail tube protein N-terminal" evidence="2">
    <location>
        <begin position="15"/>
        <end position="133"/>
    </location>
</feature>